<gene>
    <name evidence="1" type="ORF">METZ01_LOCUS64823</name>
</gene>
<dbReference type="AlphaFoldDB" id="A0A381T8A8"/>
<feature type="non-terminal residue" evidence="1">
    <location>
        <position position="1"/>
    </location>
</feature>
<evidence type="ECO:0008006" key="2">
    <source>
        <dbReference type="Google" id="ProtNLM"/>
    </source>
</evidence>
<proteinExistence type="predicted"/>
<dbReference type="SUPFAM" id="SSF48452">
    <property type="entry name" value="TPR-like"/>
    <property type="match status" value="1"/>
</dbReference>
<dbReference type="InterPro" id="IPR011990">
    <property type="entry name" value="TPR-like_helical_dom_sf"/>
</dbReference>
<organism evidence="1">
    <name type="scientific">marine metagenome</name>
    <dbReference type="NCBI Taxonomy" id="408172"/>
    <lineage>
        <taxon>unclassified sequences</taxon>
        <taxon>metagenomes</taxon>
        <taxon>ecological metagenomes</taxon>
    </lineage>
</organism>
<protein>
    <recommendedName>
        <fullName evidence="2">Outer membrane lipoprotein BamD-like domain-containing protein</fullName>
    </recommendedName>
</protein>
<name>A0A381T8A8_9ZZZZ</name>
<accession>A0A381T8A8</accession>
<dbReference type="EMBL" id="UINC01004122">
    <property type="protein sequence ID" value="SVA11969.1"/>
    <property type="molecule type" value="Genomic_DNA"/>
</dbReference>
<dbReference type="Gene3D" id="1.25.40.10">
    <property type="entry name" value="Tetratricopeptide repeat domain"/>
    <property type="match status" value="1"/>
</dbReference>
<reference evidence="1" key="1">
    <citation type="submission" date="2018-05" db="EMBL/GenBank/DDBJ databases">
        <authorList>
            <person name="Lanie J.A."/>
            <person name="Ng W.-L."/>
            <person name="Kazmierczak K.M."/>
            <person name="Andrzejewski T.M."/>
            <person name="Davidsen T.M."/>
            <person name="Wayne K.J."/>
            <person name="Tettelin H."/>
            <person name="Glass J.I."/>
            <person name="Rusch D."/>
            <person name="Podicherti R."/>
            <person name="Tsui H.-C.T."/>
            <person name="Winkler M.E."/>
        </authorList>
    </citation>
    <scope>NUCLEOTIDE SEQUENCE</scope>
</reference>
<evidence type="ECO:0000313" key="1">
    <source>
        <dbReference type="EMBL" id="SVA11969.1"/>
    </source>
</evidence>
<sequence length="342" mass="39629">VRKSVVYVLTLFLIGFLGGQEQYYSKDDIRRDWADYSSYQRDELITFCNFLFEKNHYDRALLNYFQFLYRFPGDELESTIYYQIGRCYEKTHNPKLAIVYYQRVLDYGDSASIVFKAANYHKMYLHLIQDENQIVLDSTHLTDDPYLLVFRGYAFIRELDWKSAQLTFFSAEERFGQEYYSNLLNPLFEYIESVSDIPQKDETASLLASIFPGGGEGYLRKWSSGIGVLSSMIILTGFLPSSSSPNSNLLSFKNSVLDYIPTNSSSNSKIIPQRIRIKSNDLKVLIPSVVLCGGIYFGSSWKTAQNTKKYNQVMINEYSRSIIKEIPVSTFLDFDEPKIMIR</sequence>